<keyword evidence="3" id="KW-0808">Transferase</keyword>
<feature type="region of interest" description="Disordered" evidence="1">
    <location>
        <begin position="1"/>
        <end position="33"/>
    </location>
</feature>
<dbReference type="SUPFAM" id="SSF53448">
    <property type="entry name" value="Nucleotide-diphospho-sugar transferases"/>
    <property type="match status" value="1"/>
</dbReference>
<organism evidence="3 4">
    <name type="scientific">Nonomuraea indica</name>
    <dbReference type="NCBI Taxonomy" id="1581193"/>
    <lineage>
        <taxon>Bacteria</taxon>
        <taxon>Bacillati</taxon>
        <taxon>Actinomycetota</taxon>
        <taxon>Actinomycetes</taxon>
        <taxon>Streptosporangiales</taxon>
        <taxon>Streptosporangiaceae</taxon>
        <taxon>Nonomuraea</taxon>
    </lineage>
</organism>
<dbReference type="Gene3D" id="3.90.550.10">
    <property type="entry name" value="Spore Coat Polysaccharide Biosynthesis Protein SpsA, Chain A"/>
    <property type="match status" value="1"/>
</dbReference>
<feature type="region of interest" description="Disordered" evidence="1">
    <location>
        <begin position="359"/>
        <end position="419"/>
    </location>
</feature>
<accession>A0ABW7ZZL7</accession>
<dbReference type="EC" id="2.4.-.-" evidence="3"/>
<evidence type="ECO:0000313" key="3">
    <source>
        <dbReference type="EMBL" id="MFI7439971.1"/>
    </source>
</evidence>
<keyword evidence="3" id="KW-0328">Glycosyltransferase</keyword>
<reference evidence="3 4" key="1">
    <citation type="submission" date="2024-10" db="EMBL/GenBank/DDBJ databases">
        <title>The Natural Products Discovery Center: Release of the First 8490 Sequenced Strains for Exploring Actinobacteria Biosynthetic Diversity.</title>
        <authorList>
            <person name="Kalkreuter E."/>
            <person name="Kautsar S.A."/>
            <person name="Yang D."/>
            <person name="Bader C.D."/>
            <person name="Teijaro C.N."/>
            <person name="Fluegel L."/>
            <person name="Davis C.M."/>
            <person name="Simpson J.R."/>
            <person name="Lauterbach L."/>
            <person name="Steele A.D."/>
            <person name="Gui C."/>
            <person name="Meng S."/>
            <person name="Li G."/>
            <person name="Viehrig K."/>
            <person name="Ye F."/>
            <person name="Su P."/>
            <person name="Kiefer A.F."/>
            <person name="Nichols A."/>
            <person name="Cepeda A.J."/>
            <person name="Yan W."/>
            <person name="Fan B."/>
            <person name="Jiang Y."/>
            <person name="Adhikari A."/>
            <person name="Zheng C.-J."/>
            <person name="Schuster L."/>
            <person name="Cowan T.M."/>
            <person name="Smanski M.J."/>
            <person name="Chevrette M.G."/>
            <person name="De Carvalho L.P.S."/>
            <person name="Shen B."/>
        </authorList>
    </citation>
    <scope>NUCLEOTIDE SEQUENCE [LARGE SCALE GENOMIC DNA]</scope>
    <source>
        <strain evidence="3 4">NPDC049503</strain>
    </source>
</reference>
<evidence type="ECO:0000259" key="2">
    <source>
        <dbReference type="Pfam" id="PF00535"/>
    </source>
</evidence>
<dbReference type="Proteomes" id="UP001612928">
    <property type="component" value="Unassembled WGS sequence"/>
</dbReference>
<evidence type="ECO:0000256" key="1">
    <source>
        <dbReference type="SAM" id="MobiDB-lite"/>
    </source>
</evidence>
<protein>
    <submittedName>
        <fullName evidence="3">Glycosyltransferase</fullName>
        <ecNumber evidence="3">2.4.-.-</ecNumber>
    </submittedName>
</protein>
<dbReference type="RefSeq" id="WP_397019664.1">
    <property type="nucleotide sequence ID" value="NZ_JBITMB010000002.1"/>
</dbReference>
<dbReference type="GO" id="GO:0016757">
    <property type="term" value="F:glycosyltransferase activity"/>
    <property type="evidence" value="ECO:0007669"/>
    <property type="project" value="UniProtKB-KW"/>
</dbReference>
<dbReference type="InterPro" id="IPR001173">
    <property type="entry name" value="Glyco_trans_2-like"/>
</dbReference>
<dbReference type="EMBL" id="JBITMB010000002">
    <property type="protein sequence ID" value="MFI7439971.1"/>
    <property type="molecule type" value="Genomic_DNA"/>
</dbReference>
<proteinExistence type="predicted"/>
<feature type="domain" description="Glycosyltransferase 2-like" evidence="2">
    <location>
        <begin position="62"/>
        <end position="148"/>
    </location>
</feature>
<feature type="compositionally biased region" description="Pro residues" evidence="1">
    <location>
        <begin position="1"/>
        <end position="29"/>
    </location>
</feature>
<comment type="caution">
    <text evidence="3">The sequence shown here is derived from an EMBL/GenBank/DDBJ whole genome shotgun (WGS) entry which is preliminary data.</text>
</comment>
<gene>
    <name evidence="3" type="ORF">ACIBP5_08435</name>
</gene>
<dbReference type="InterPro" id="IPR029044">
    <property type="entry name" value="Nucleotide-diphossugar_trans"/>
</dbReference>
<evidence type="ECO:0000313" key="4">
    <source>
        <dbReference type="Proteomes" id="UP001612928"/>
    </source>
</evidence>
<keyword evidence="4" id="KW-1185">Reference proteome</keyword>
<sequence>MPDPDLPDPNIPDPSIPDPDVPDPNIPDPDVPDPDVLDLDYVLPLRWEDDGGGDVEELTAYLRRLTRHVARVVVVDGSPADVFERHAARWRGLVEHVRPAALGFANGKVDGVTTGLRLARADHVVIADDDVRYDRPALAEMRALLDRAHLVRPQNYFEPLPWHARWDTARTLLNRGLGGDYPGTFGVRRGFFLRMGGYDGDVLFENLELIRTVRAHGGTECRAAGLYVRRLPPEAGRFWSQRVRQAYDDLAQPARMALFLAVLPASAAALARRRFGLLAAGAGLTVALAEAGRRRAGGRRVFPWTACLFAPVWVLERAVCSWLALAAALRGGVPYAGRRLRRAAHSGRWLRARAVRRARTPVARPGTDSPVTPPEIRPGTDSPVAPEARPGTDSPITPEARPGTGGPGGRAVRRHRVTW</sequence>
<dbReference type="Pfam" id="PF00535">
    <property type="entry name" value="Glycos_transf_2"/>
    <property type="match status" value="1"/>
</dbReference>
<name>A0ABW7ZZL7_9ACTN</name>